<comment type="caution">
    <text evidence="2">The sequence shown here is derived from an EMBL/GenBank/DDBJ whole genome shotgun (WGS) entry which is preliminary data.</text>
</comment>
<dbReference type="CDD" id="cd22362">
    <property type="entry name" value="TnsA_endonuclease-like"/>
    <property type="match status" value="1"/>
</dbReference>
<dbReference type="InterPro" id="IPR011335">
    <property type="entry name" value="Restrct_endonuc-II-like"/>
</dbReference>
<protein>
    <submittedName>
        <fullName evidence="2">Transposon Tn7-like transposase protein A</fullName>
    </submittedName>
</protein>
<evidence type="ECO:0000259" key="1">
    <source>
        <dbReference type="Pfam" id="PF08722"/>
    </source>
</evidence>
<dbReference type="GO" id="GO:0003676">
    <property type="term" value="F:nucleic acid binding"/>
    <property type="evidence" value="ECO:0007669"/>
    <property type="project" value="InterPro"/>
</dbReference>
<proteinExistence type="predicted"/>
<dbReference type="InterPro" id="IPR011856">
    <property type="entry name" value="tRNA_endonuc-like_dom_sf"/>
</dbReference>
<dbReference type="SUPFAM" id="SSF52980">
    <property type="entry name" value="Restriction endonuclease-like"/>
    <property type="match status" value="1"/>
</dbReference>
<evidence type="ECO:0000313" key="2">
    <source>
        <dbReference type="EMBL" id="RMO97017.1"/>
    </source>
</evidence>
<gene>
    <name evidence="2" type="ORF">ALQ33_102249</name>
</gene>
<accession>A0A3M3ZQS1</accession>
<organism evidence="2 3">
    <name type="scientific">Pseudomonas syringae pv. philadelphi</name>
    <dbReference type="NCBI Taxonomy" id="251706"/>
    <lineage>
        <taxon>Bacteria</taxon>
        <taxon>Pseudomonadati</taxon>
        <taxon>Pseudomonadota</taxon>
        <taxon>Gammaproteobacteria</taxon>
        <taxon>Pseudomonadales</taxon>
        <taxon>Pseudomonadaceae</taxon>
        <taxon>Pseudomonas</taxon>
    </lineage>
</organism>
<dbReference type="Pfam" id="PF08722">
    <property type="entry name" value="Tn7_TnsA-like_N"/>
    <property type="match status" value="1"/>
</dbReference>
<dbReference type="Gene3D" id="3.40.1350.10">
    <property type="match status" value="1"/>
</dbReference>
<dbReference type="InterPro" id="IPR014833">
    <property type="entry name" value="TnsA_N"/>
</dbReference>
<dbReference type="Proteomes" id="UP000279372">
    <property type="component" value="Unassembled WGS sequence"/>
</dbReference>
<reference evidence="2 3" key="1">
    <citation type="submission" date="2018-08" db="EMBL/GenBank/DDBJ databases">
        <title>Recombination of ecologically and evolutionarily significant loci maintains genetic cohesion in the Pseudomonas syringae species complex.</title>
        <authorList>
            <person name="Dillon M."/>
            <person name="Thakur S."/>
            <person name="Almeida R.N.D."/>
            <person name="Weir B.S."/>
            <person name="Guttman D.S."/>
        </authorList>
    </citation>
    <scope>NUCLEOTIDE SEQUENCE [LARGE SCALE GENOMIC DNA]</scope>
    <source>
        <strain evidence="2 3">ICMP 8902</strain>
    </source>
</reference>
<dbReference type="AlphaFoldDB" id="A0A3M3ZQS1"/>
<dbReference type="RefSeq" id="WP_122221039.1">
    <property type="nucleotide sequence ID" value="NZ_RBQB01000032.1"/>
</dbReference>
<sequence>MAGTKSRRPTPEIVERWLKAGFGQGVGAFYKPFMYVRDVPSQGTSSMVHSRLTGRVHHYLSRQEFKVHLHAEYSKNVIDIREQFALLPRDETLDLAHELGIKHPKFPTTNTPTILTTDLLLSVNGDAAQEEIAISVKLKKDLTPRALEKLLIEKTYWNRRGCRWILATEDSISSIRVKNLAFFESSLADERVRESKISPAYFSACFERHVRPELSFNDIMLLAIREIGIDANTGHSLLGQAVWNHESLLNIDDIVLTHRSQVLLHRVNLRV</sequence>
<name>A0A3M3ZQS1_9PSED</name>
<evidence type="ECO:0000313" key="3">
    <source>
        <dbReference type="Proteomes" id="UP000279372"/>
    </source>
</evidence>
<dbReference type="EMBL" id="RBQB01000032">
    <property type="protein sequence ID" value="RMO97017.1"/>
    <property type="molecule type" value="Genomic_DNA"/>
</dbReference>
<feature type="domain" description="TnsA endonuclease N-terminal" evidence="1">
    <location>
        <begin position="75"/>
        <end position="169"/>
    </location>
</feature>